<dbReference type="PANTHER" id="PTHR33273:SF4">
    <property type="entry name" value="ENDONUCLEASE_EXONUCLEASE_PHOSPHATASE DOMAIN-CONTAINING PROTEIN"/>
    <property type="match status" value="1"/>
</dbReference>
<gene>
    <name evidence="2" type="primary">putative reverse transcriptase</name>
    <name evidence="2" type="ORF">CLUMA_CG008490</name>
</gene>
<accession>A0A1J1I5Z4</accession>
<name>A0A1J1I5Z4_9DIPT</name>
<dbReference type="EMBL" id="CVRI01000040">
    <property type="protein sequence ID" value="CRK95004.1"/>
    <property type="molecule type" value="Genomic_DNA"/>
</dbReference>
<evidence type="ECO:0000313" key="3">
    <source>
        <dbReference type="Proteomes" id="UP000183832"/>
    </source>
</evidence>
<sequence length="420" mass="48767">MSYNDKNELSNKSFTIRSYRITFSVQPISNNLTSLVSYCKLNKLDFILSADANAHHQIWGGNQICNRGIKVLDFIIKENLILLNKGDIPTFVRGNSRTFIDITVSSKGLSDRLVDWQVDINRSGSDHNTIFFSLKTDTFENLGKVKRRTNWEGYKASLQEKLQTLSLLNSSKENLEKNSQIFSNVLIDSFNQNTKTFKIKLNFKTKWMNKNLLDERKKVRKLFSKAFKSKKNIDWSNYKVANRNYMKSCRKAKTESWKKTTLEIDALEDATRLQKLLEGEKNFKLGSLKNIDGSYTRNIGLRHSKLMMKEPNPQRASFLLNLNRKDLRVMLGTLTGHCCLYKHLNSMQKTNLINCRYCKGMFEETMQHVIASCDAHSRVRLRTLNHTVINAEELAEVDLENLLLFMRRTGIRSTFFDFFS</sequence>
<dbReference type="OrthoDB" id="6338095at2759"/>
<dbReference type="SUPFAM" id="SSF56219">
    <property type="entry name" value="DNase I-like"/>
    <property type="match status" value="1"/>
</dbReference>
<proteinExistence type="predicted"/>
<dbReference type="InterPro" id="IPR005135">
    <property type="entry name" value="Endo/exonuclease/phosphatase"/>
</dbReference>
<dbReference type="Proteomes" id="UP000183832">
    <property type="component" value="Unassembled WGS sequence"/>
</dbReference>
<dbReference type="InterPro" id="IPR036691">
    <property type="entry name" value="Endo/exonu/phosph_ase_sf"/>
</dbReference>
<dbReference type="GO" id="GO:0003824">
    <property type="term" value="F:catalytic activity"/>
    <property type="evidence" value="ECO:0007669"/>
    <property type="project" value="InterPro"/>
</dbReference>
<organism evidence="2 3">
    <name type="scientific">Clunio marinus</name>
    <dbReference type="NCBI Taxonomy" id="568069"/>
    <lineage>
        <taxon>Eukaryota</taxon>
        <taxon>Metazoa</taxon>
        <taxon>Ecdysozoa</taxon>
        <taxon>Arthropoda</taxon>
        <taxon>Hexapoda</taxon>
        <taxon>Insecta</taxon>
        <taxon>Pterygota</taxon>
        <taxon>Neoptera</taxon>
        <taxon>Endopterygota</taxon>
        <taxon>Diptera</taxon>
        <taxon>Nematocera</taxon>
        <taxon>Chironomoidea</taxon>
        <taxon>Chironomidae</taxon>
        <taxon>Clunio</taxon>
    </lineage>
</organism>
<evidence type="ECO:0000313" key="2">
    <source>
        <dbReference type="EMBL" id="CRK95004.1"/>
    </source>
</evidence>
<dbReference type="Pfam" id="PF14529">
    <property type="entry name" value="Exo_endo_phos_2"/>
    <property type="match status" value="1"/>
</dbReference>
<dbReference type="AlphaFoldDB" id="A0A1J1I5Z4"/>
<reference evidence="2 3" key="1">
    <citation type="submission" date="2015-04" db="EMBL/GenBank/DDBJ databases">
        <authorList>
            <person name="Syromyatnikov M.Y."/>
            <person name="Popov V.N."/>
        </authorList>
    </citation>
    <scope>NUCLEOTIDE SEQUENCE [LARGE SCALE GENOMIC DNA]</scope>
</reference>
<dbReference type="Gene3D" id="3.60.10.10">
    <property type="entry name" value="Endonuclease/exonuclease/phosphatase"/>
    <property type="match status" value="1"/>
</dbReference>
<keyword evidence="3" id="KW-1185">Reference proteome</keyword>
<protein>
    <submittedName>
        <fullName evidence="2">CLUMA_CG008490, isoform A</fullName>
    </submittedName>
</protein>
<evidence type="ECO:0000259" key="1">
    <source>
        <dbReference type="Pfam" id="PF14529"/>
    </source>
</evidence>
<dbReference type="PANTHER" id="PTHR33273">
    <property type="entry name" value="DOMAIN-CONTAINING PROTEIN, PUTATIVE-RELATED"/>
    <property type="match status" value="1"/>
</dbReference>
<feature type="domain" description="Endonuclease/exonuclease/phosphatase" evidence="1">
    <location>
        <begin position="27"/>
        <end position="130"/>
    </location>
</feature>